<dbReference type="Proteomes" id="UP001597400">
    <property type="component" value="Unassembled WGS sequence"/>
</dbReference>
<dbReference type="InterPro" id="IPR011050">
    <property type="entry name" value="Pectin_lyase_fold/virulence"/>
</dbReference>
<proteinExistence type="predicted"/>
<evidence type="ECO:0000313" key="2">
    <source>
        <dbReference type="Proteomes" id="UP001597400"/>
    </source>
</evidence>
<accession>A0ABW4TSG1</accession>
<dbReference type="SUPFAM" id="SSF51126">
    <property type="entry name" value="Pectin lyase-like"/>
    <property type="match status" value="1"/>
</dbReference>
<sequence>MTDTRRGFLTIAGAGLLGQSQPLLSKFPAGERRRESNDVTFLGEGDARHGPQGWQGRDDTKYLNEAISQLAARGGGDLVIRKRHFVSSAVGKLSLGLDSITAPSLEYAIRLRPGVRIIFEGGGGIYSNESTTSSKMKLACFGIEKSDGQFPVRISGGTVSGFFVGIAFTETTAVNWLISDLTITACSIGILGRTFEQCSFRDIYLLQCCAGIVIGGFYRYSLNEYSETGGFADKCLFSNIRSVLDCNLDSRAEVIDKWFDDNVFMTIKNTNLSGPGNSGPARSFPYTGICGYGIRMMSRYARPNNSNVFDILSHANGPRSAIHIDAGRGNSAQSIYTENLGYADWKRRSFPIGLEKTDPYLGVGKRMPFLVKGVSSIASINAQHCFAERVTDSAWLGSADLSSSRFAQNSVAR</sequence>
<gene>
    <name evidence="1" type="ORF">ACFSGX_02365</name>
</gene>
<keyword evidence="2" id="KW-1185">Reference proteome</keyword>
<organism evidence="1 2">
    <name type="scientific">Sphingomonas arantia</name>
    <dbReference type="NCBI Taxonomy" id="1460676"/>
    <lineage>
        <taxon>Bacteria</taxon>
        <taxon>Pseudomonadati</taxon>
        <taxon>Pseudomonadota</taxon>
        <taxon>Alphaproteobacteria</taxon>
        <taxon>Sphingomonadales</taxon>
        <taxon>Sphingomonadaceae</taxon>
        <taxon>Sphingomonas</taxon>
    </lineage>
</organism>
<dbReference type="EMBL" id="JBHUGS010000001">
    <property type="protein sequence ID" value="MFD1949610.1"/>
    <property type="molecule type" value="Genomic_DNA"/>
</dbReference>
<evidence type="ECO:0008006" key="3">
    <source>
        <dbReference type="Google" id="ProtNLM"/>
    </source>
</evidence>
<name>A0ABW4TSG1_9SPHN</name>
<reference evidence="2" key="1">
    <citation type="journal article" date="2019" name="Int. J. Syst. Evol. Microbiol.">
        <title>The Global Catalogue of Microorganisms (GCM) 10K type strain sequencing project: providing services to taxonomists for standard genome sequencing and annotation.</title>
        <authorList>
            <consortium name="The Broad Institute Genomics Platform"/>
            <consortium name="The Broad Institute Genome Sequencing Center for Infectious Disease"/>
            <person name="Wu L."/>
            <person name="Ma J."/>
        </authorList>
    </citation>
    <scope>NUCLEOTIDE SEQUENCE [LARGE SCALE GENOMIC DNA]</scope>
    <source>
        <strain evidence="2">CGMCC 1.12702</strain>
    </source>
</reference>
<dbReference type="Gene3D" id="2.160.20.10">
    <property type="entry name" value="Single-stranded right-handed beta-helix, Pectin lyase-like"/>
    <property type="match status" value="1"/>
</dbReference>
<dbReference type="InterPro" id="IPR012334">
    <property type="entry name" value="Pectin_lyas_fold"/>
</dbReference>
<evidence type="ECO:0000313" key="1">
    <source>
        <dbReference type="EMBL" id="MFD1949610.1"/>
    </source>
</evidence>
<protein>
    <recommendedName>
        <fullName evidence="3">Pectate lyase superfamily protein domain-containing protein</fullName>
    </recommendedName>
</protein>
<comment type="caution">
    <text evidence="1">The sequence shown here is derived from an EMBL/GenBank/DDBJ whole genome shotgun (WGS) entry which is preliminary data.</text>
</comment>